<protein>
    <recommendedName>
        <fullName evidence="5">Sulfatase N-terminal domain-containing protein</fullName>
    </recommendedName>
</protein>
<evidence type="ECO:0000313" key="6">
    <source>
        <dbReference type="EMBL" id="EDQ86316.1"/>
    </source>
</evidence>
<evidence type="ECO:0000256" key="2">
    <source>
        <dbReference type="ARBA" id="ARBA00022837"/>
    </source>
</evidence>
<dbReference type="AlphaFoldDB" id="A9V8C9"/>
<dbReference type="InterPro" id="IPR000917">
    <property type="entry name" value="Sulfatase_N"/>
</dbReference>
<dbReference type="SUPFAM" id="SSF53649">
    <property type="entry name" value="Alkaline phosphatase-like"/>
    <property type="match status" value="1"/>
</dbReference>
<feature type="signal peptide" evidence="4">
    <location>
        <begin position="1"/>
        <end position="18"/>
    </location>
</feature>
<evidence type="ECO:0000259" key="5">
    <source>
        <dbReference type="Pfam" id="PF00884"/>
    </source>
</evidence>
<proteinExistence type="predicted"/>
<evidence type="ECO:0000313" key="7">
    <source>
        <dbReference type="Proteomes" id="UP000001357"/>
    </source>
</evidence>
<feature type="chain" id="PRO_5002745238" description="Sulfatase N-terminal domain-containing protein" evidence="4">
    <location>
        <begin position="19"/>
        <end position="257"/>
    </location>
</feature>
<dbReference type="PANTHER" id="PTHR10342:SF274">
    <property type="entry name" value="ARYLSULFATASE B"/>
    <property type="match status" value="1"/>
</dbReference>
<dbReference type="KEGG" id="mbr:MONBRDRAFT_11152"/>
<organism evidence="6 7">
    <name type="scientific">Monosiga brevicollis</name>
    <name type="common">Choanoflagellate</name>
    <dbReference type="NCBI Taxonomy" id="81824"/>
    <lineage>
        <taxon>Eukaryota</taxon>
        <taxon>Choanoflagellata</taxon>
        <taxon>Craspedida</taxon>
        <taxon>Salpingoecidae</taxon>
        <taxon>Monosiga</taxon>
    </lineage>
</organism>
<dbReference type="InterPro" id="IPR047115">
    <property type="entry name" value="ARSB"/>
</dbReference>
<dbReference type="GO" id="GO:0046872">
    <property type="term" value="F:metal ion binding"/>
    <property type="evidence" value="ECO:0007669"/>
    <property type="project" value="UniProtKB-KW"/>
</dbReference>
<dbReference type="eggNOG" id="KOG3867">
    <property type="taxonomic scope" value="Eukaryota"/>
</dbReference>
<keyword evidence="3" id="KW-0325">Glycoprotein</keyword>
<dbReference type="GeneID" id="5894157"/>
<gene>
    <name evidence="6" type="ORF">MONBRDRAFT_11152</name>
</gene>
<dbReference type="Gene3D" id="3.40.720.10">
    <property type="entry name" value="Alkaline Phosphatase, subunit A"/>
    <property type="match status" value="2"/>
</dbReference>
<keyword evidence="2" id="KW-0106">Calcium</keyword>
<dbReference type="InterPro" id="IPR017850">
    <property type="entry name" value="Alkaline_phosphatase_core_sf"/>
</dbReference>
<keyword evidence="7" id="KW-1185">Reference proteome</keyword>
<keyword evidence="4" id="KW-0732">Signal</keyword>
<reference evidence="6 7" key="1">
    <citation type="journal article" date="2008" name="Nature">
        <title>The genome of the choanoflagellate Monosiga brevicollis and the origin of metazoans.</title>
        <authorList>
            <consortium name="JGI Sequencing"/>
            <person name="King N."/>
            <person name="Westbrook M.J."/>
            <person name="Young S.L."/>
            <person name="Kuo A."/>
            <person name="Abedin M."/>
            <person name="Chapman J."/>
            <person name="Fairclough S."/>
            <person name="Hellsten U."/>
            <person name="Isogai Y."/>
            <person name="Letunic I."/>
            <person name="Marr M."/>
            <person name="Pincus D."/>
            <person name="Putnam N."/>
            <person name="Rokas A."/>
            <person name="Wright K.J."/>
            <person name="Zuzow R."/>
            <person name="Dirks W."/>
            <person name="Good M."/>
            <person name="Goodstein D."/>
            <person name="Lemons D."/>
            <person name="Li W."/>
            <person name="Lyons J.B."/>
            <person name="Morris A."/>
            <person name="Nichols S."/>
            <person name="Richter D.J."/>
            <person name="Salamov A."/>
            <person name="Bork P."/>
            <person name="Lim W.A."/>
            <person name="Manning G."/>
            <person name="Miller W.T."/>
            <person name="McGinnis W."/>
            <person name="Shapiro H."/>
            <person name="Tjian R."/>
            <person name="Grigoriev I.V."/>
            <person name="Rokhsar D."/>
        </authorList>
    </citation>
    <scope>NUCLEOTIDE SEQUENCE [LARGE SCALE GENOMIC DNA]</scope>
    <source>
        <strain evidence="7">MX1 / ATCC 50154</strain>
    </source>
</reference>
<keyword evidence="1" id="KW-0479">Metal-binding</keyword>
<dbReference type="Pfam" id="PF00884">
    <property type="entry name" value="Sulfatase"/>
    <property type="match status" value="1"/>
</dbReference>
<sequence length="257" mass="28222">MALHVLSVLAVLLSGLAARADPKPHIIMILQDDLAVDAIANHDAETPLFMYLAWQAVHTPYDPVPDWDDRYCYGYSEQGMWDNTLIVYSSDNGGVEDGINYPLRGEKHSNWQGGMHVASFVSGGLVPANLRGSESFVNVHIADWYPTFAKLAGQDPADDPPVAPLPVDLQDVIKLLVAQNNFKTQNNGWKVGRALLALVAATCSPSNPPPRLMTLRNSIQMGPGSRRMTLCGPVISKTDRWIRSYPVYQANHLAFST</sequence>
<dbReference type="EMBL" id="CH991567">
    <property type="protein sequence ID" value="EDQ86316.1"/>
    <property type="molecule type" value="Genomic_DNA"/>
</dbReference>
<evidence type="ECO:0000256" key="1">
    <source>
        <dbReference type="ARBA" id="ARBA00022723"/>
    </source>
</evidence>
<accession>A9V8C9</accession>
<dbReference type="Proteomes" id="UP000001357">
    <property type="component" value="Unassembled WGS sequence"/>
</dbReference>
<dbReference type="PANTHER" id="PTHR10342">
    <property type="entry name" value="ARYLSULFATASE"/>
    <property type="match status" value="1"/>
</dbReference>
<dbReference type="InParanoid" id="A9V8C9"/>
<dbReference type="RefSeq" id="XP_001748986.1">
    <property type="nucleotide sequence ID" value="XM_001748934.1"/>
</dbReference>
<feature type="domain" description="Sulfatase N-terminal" evidence="5">
    <location>
        <begin position="77"/>
        <end position="153"/>
    </location>
</feature>
<name>A9V8C9_MONBE</name>
<evidence type="ECO:0000256" key="4">
    <source>
        <dbReference type="SAM" id="SignalP"/>
    </source>
</evidence>
<evidence type="ECO:0000256" key="3">
    <source>
        <dbReference type="ARBA" id="ARBA00023180"/>
    </source>
</evidence>
<dbReference type="GO" id="GO:0008484">
    <property type="term" value="F:sulfuric ester hydrolase activity"/>
    <property type="evidence" value="ECO:0007669"/>
    <property type="project" value="InterPro"/>
</dbReference>